<dbReference type="Pfam" id="PF04519">
    <property type="entry name" value="Bactofilin"/>
    <property type="match status" value="1"/>
</dbReference>
<dbReference type="AlphaFoldDB" id="A0A0A1YN45"/>
<dbReference type="eggNOG" id="COG1664">
    <property type="taxonomic scope" value="Bacteria"/>
</dbReference>
<dbReference type="EMBL" id="AWSQ01000001">
    <property type="protein sequence ID" value="KFX70368.1"/>
    <property type="molecule type" value="Genomic_DNA"/>
</dbReference>
<accession>A0A0A1YN45</accession>
<dbReference type="RefSeq" id="WP_025163182.1">
    <property type="nucleotide sequence ID" value="NZ_AWSQ01000001.1"/>
</dbReference>
<evidence type="ECO:0000313" key="2">
    <source>
        <dbReference type="EMBL" id="KFX70368.1"/>
    </source>
</evidence>
<dbReference type="PANTHER" id="PTHR35024:SF4">
    <property type="entry name" value="POLYMER-FORMING CYTOSKELETAL PROTEIN"/>
    <property type="match status" value="1"/>
</dbReference>
<dbReference type="STRING" id="1395571.TMS3_0100025"/>
<dbReference type="InterPro" id="IPR007607">
    <property type="entry name" value="BacA/B"/>
</dbReference>
<evidence type="ECO:0000256" key="1">
    <source>
        <dbReference type="ARBA" id="ARBA00044755"/>
    </source>
</evidence>
<dbReference type="Proteomes" id="UP000030063">
    <property type="component" value="Unassembled WGS sequence"/>
</dbReference>
<name>A0A0A1YN45_9PSED</name>
<organism evidence="2 3">
    <name type="scientific">Pseudomonas taeanensis MS-3</name>
    <dbReference type="NCBI Taxonomy" id="1395571"/>
    <lineage>
        <taxon>Bacteria</taxon>
        <taxon>Pseudomonadati</taxon>
        <taxon>Pseudomonadota</taxon>
        <taxon>Gammaproteobacteria</taxon>
        <taxon>Pseudomonadales</taxon>
        <taxon>Pseudomonadaceae</taxon>
        <taxon>Pseudomonas</taxon>
    </lineage>
</organism>
<reference evidence="2 3" key="1">
    <citation type="journal article" date="2014" name="Genome Announc.">
        <title>Draft Genome Sequence of Petroleum Oil-Degrading Marine Bacterium Pseudomonas taeanensis Strain MS-3, Isolated from a Crude Oil-Contaminated Seashore.</title>
        <authorList>
            <person name="Lee S.Y."/>
            <person name="Kim S.H."/>
            <person name="Lee D.G."/>
            <person name="Shin S."/>
            <person name="Yun S.H."/>
            <person name="Choi C.W."/>
            <person name="Chung Y.H."/>
            <person name="Choi J.S."/>
            <person name="Kahng H.Y."/>
            <person name="Kim S.I."/>
        </authorList>
    </citation>
    <scope>NUCLEOTIDE SEQUENCE [LARGE SCALE GENOMIC DNA]</scope>
    <source>
        <strain evidence="2 3">MS-3</strain>
    </source>
</reference>
<dbReference type="OrthoDB" id="5294247at2"/>
<comment type="caution">
    <text evidence="2">The sequence shown here is derived from an EMBL/GenBank/DDBJ whole genome shotgun (WGS) entry which is preliminary data.</text>
</comment>
<dbReference type="PANTHER" id="PTHR35024">
    <property type="entry name" value="HYPOTHETICAL CYTOSOLIC PROTEIN"/>
    <property type="match status" value="1"/>
</dbReference>
<gene>
    <name evidence="2" type="ORF">TMS3_0100025</name>
</gene>
<proteinExistence type="inferred from homology"/>
<keyword evidence="3" id="KW-1185">Reference proteome</keyword>
<evidence type="ECO:0000313" key="3">
    <source>
        <dbReference type="Proteomes" id="UP000030063"/>
    </source>
</evidence>
<sequence length="136" mass="14703">MWNKDKSRADLQRFTGKTSLIAAGAELSGDLQFQGAVQVDGRVSGNLLATDGMARISVEGLVEGDVRAPRIVIDGEVIGDVHASEHLELGARARVRGNLYYGLMEMAMGAQIEGSLCHLKDQSRPLELPERLDDAQ</sequence>
<comment type="similarity">
    <text evidence="1">Belongs to the bactofilin family.</text>
</comment>
<protein>
    <submittedName>
        <fullName evidence="2">Membrane protein</fullName>
    </submittedName>
</protein>